<evidence type="ECO:0000256" key="7">
    <source>
        <dbReference type="RuleBase" id="RU367013"/>
    </source>
</evidence>
<dbReference type="GO" id="GO:0031201">
    <property type="term" value="C:SNARE complex"/>
    <property type="evidence" value="ECO:0007669"/>
    <property type="project" value="TreeGrafter"/>
</dbReference>
<keyword evidence="4 7" id="KW-0931">ER-Golgi transport</keyword>
<comment type="function">
    <text evidence="7">Required for vesicular transport between the endoplasmic reticulum and the Golgi apparatus.</text>
</comment>
<organism evidence="8 9">
    <name type="scientific">Tetradesmus obliquus</name>
    <name type="common">Green alga</name>
    <name type="synonym">Acutodesmus obliquus</name>
    <dbReference type="NCBI Taxonomy" id="3088"/>
    <lineage>
        <taxon>Eukaryota</taxon>
        <taxon>Viridiplantae</taxon>
        <taxon>Chlorophyta</taxon>
        <taxon>core chlorophytes</taxon>
        <taxon>Chlorophyceae</taxon>
        <taxon>CS clade</taxon>
        <taxon>Sphaeropleales</taxon>
        <taxon>Scenedesmaceae</taxon>
        <taxon>Tetradesmus</taxon>
    </lineage>
</organism>
<keyword evidence="5 7" id="KW-0653">Protein transport</keyword>
<dbReference type="SUPFAM" id="SSF48452">
    <property type="entry name" value="TPR-like"/>
    <property type="match status" value="1"/>
</dbReference>
<dbReference type="Pfam" id="PF14938">
    <property type="entry name" value="SNAP"/>
    <property type="match status" value="1"/>
</dbReference>
<dbReference type="InterPro" id="IPR000744">
    <property type="entry name" value="NSF_attach"/>
</dbReference>
<dbReference type="Proteomes" id="UP000256970">
    <property type="component" value="Unassembled WGS sequence"/>
</dbReference>
<evidence type="ECO:0000256" key="6">
    <source>
        <dbReference type="ARBA" id="ARBA00023136"/>
    </source>
</evidence>
<evidence type="ECO:0000256" key="3">
    <source>
        <dbReference type="ARBA" id="ARBA00022448"/>
    </source>
</evidence>
<dbReference type="InterPro" id="IPR011990">
    <property type="entry name" value="TPR-like_helical_dom_sf"/>
</dbReference>
<dbReference type="AlphaFoldDB" id="A0A383VRQ0"/>
<dbReference type="GO" id="GO:0035494">
    <property type="term" value="P:SNARE complex disassembly"/>
    <property type="evidence" value="ECO:0007669"/>
    <property type="project" value="TreeGrafter"/>
</dbReference>
<keyword evidence="6 7" id="KW-0472">Membrane</keyword>
<dbReference type="EMBL" id="FNXT01000767">
    <property type="protein sequence ID" value="SZX67056.1"/>
    <property type="molecule type" value="Genomic_DNA"/>
</dbReference>
<dbReference type="GO" id="GO:0006886">
    <property type="term" value="P:intracellular protein transport"/>
    <property type="evidence" value="ECO:0007669"/>
    <property type="project" value="UniProtKB-UniRule"/>
</dbReference>
<evidence type="ECO:0000256" key="2">
    <source>
        <dbReference type="ARBA" id="ARBA00010050"/>
    </source>
</evidence>
<accession>A0A383VRQ0</accession>
<evidence type="ECO:0000256" key="1">
    <source>
        <dbReference type="ARBA" id="ARBA00004170"/>
    </source>
</evidence>
<dbReference type="Gene3D" id="1.25.40.10">
    <property type="entry name" value="Tetratricopeptide repeat domain"/>
    <property type="match status" value="1"/>
</dbReference>
<name>A0A383VRQ0_TETOB</name>
<keyword evidence="9" id="KW-1185">Reference proteome</keyword>
<evidence type="ECO:0000313" key="9">
    <source>
        <dbReference type="Proteomes" id="UP000256970"/>
    </source>
</evidence>
<keyword evidence="3 7" id="KW-0813">Transport</keyword>
<dbReference type="GO" id="GO:0005774">
    <property type="term" value="C:vacuolar membrane"/>
    <property type="evidence" value="ECO:0007669"/>
    <property type="project" value="TreeGrafter"/>
</dbReference>
<evidence type="ECO:0000256" key="5">
    <source>
        <dbReference type="ARBA" id="ARBA00022927"/>
    </source>
</evidence>
<dbReference type="STRING" id="3088.A0A383VRQ0"/>
<evidence type="ECO:0000256" key="4">
    <source>
        <dbReference type="ARBA" id="ARBA00022892"/>
    </source>
</evidence>
<gene>
    <name evidence="8" type="ORF">BQ4739_LOCUS7482</name>
</gene>
<comment type="subcellular location">
    <subcellularLocation>
        <location evidence="1 7">Membrane</location>
        <topology evidence="1 7">Peripheral membrane protein</topology>
    </subcellularLocation>
</comment>
<dbReference type="PRINTS" id="PR00448">
    <property type="entry name" value="NSFATTACHMNT"/>
</dbReference>
<dbReference type="GO" id="GO:0019905">
    <property type="term" value="F:syntaxin binding"/>
    <property type="evidence" value="ECO:0007669"/>
    <property type="project" value="TreeGrafter"/>
</dbReference>
<reference evidence="8 9" key="1">
    <citation type="submission" date="2016-10" db="EMBL/GenBank/DDBJ databases">
        <authorList>
            <person name="Cai Z."/>
        </authorList>
    </citation>
    <scope>NUCLEOTIDE SEQUENCE [LARGE SCALE GENOMIC DNA]</scope>
</reference>
<dbReference type="FunFam" id="1.25.40.10:FF:000049">
    <property type="entry name" value="Alpha-soluble NSF attachment protein-like"/>
    <property type="match status" value="1"/>
</dbReference>
<dbReference type="PANTHER" id="PTHR13768">
    <property type="entry name" value="SOLUBLE NSF ATTACHMENT PROTEIN SNAP"/>
    <property type="match status" value="1"/>
</dbReference>
<dbReference type="GO" id="GO:0005483">
    <property type="term" value="F:soluble NSF attachment protein activity"/>
    <property type="evidence" value="ECO:0007669"/>
    <property type="project" value="UniProtKB-ARBA"/>
</dbReference>
<proteinExistence type="inferred from homology"/>
<dbReference type="CDD" id="cd15832">
    <property type="entry name" value="SNAP"/>
    <property type="match status" value="1"/>
</dbReference>
<comment type="similarity">
    <text evidence="2 7">Belongs to the SNAP family.</text>
</comment>
<protein>
    <submittedName>
        <fullName evidence="8">Uncharacterized protein</fullName>
    </submittedName>
</protein>
<sequence>MAADSIARGDEFFDKAQKKLKSFSFFGLAGNKTEEAAELMEKAANYYKLGKAWKEAAEAYRQLADLHIKQDSKHDAASAYVEGAKCAMKLAPGEAVGLLQRAVEIYTDMGRLNMAARQLRDIAEAQEKQGLKEEAIQFYNQAADLFATENSTSDANKARIKVAELSADLERYAAAEEIYADVARACTENNLLKFSAKGYLLQAGICALCYAADDDLQVKLEQYRDADLQFAGSREAGLLEQCVEALAAADEKAFATAVAEFDALTRLDAWKTAMLLRVKRRLQARQAGEEAGGNSEDELL</sequence>
<dbReference type="PANTHER" id="PTHR13768:SF8">
    <property type="entry name" value="ALPHA-SOLUBLE NSF ATTACHMENT PROTEIN"/>
    <property type="match status" value="1"/>
</dbReference>
<evidence type="ECO:0000313" key="8">
    <source>
        <dbReference type="EMBL" id="SZX67056.1"/>
    </source>
</evidence>